<dbReference type="Proteomes" id="UP000281549">
    <property type="component" value="Unassembled WGS sequence"/>
</dbReference>
<dbReference type="AlphaFoldDB" id="A0A4P9YBH0"/>
<feature type="non-terminal residue" evidence="2">
    <location>
        <position position="121"/>
    </location>
</feature>
<feature type="signal peptide" evidence="1">
    <location>
        <begin position="1"/>
        <end position="18"/>
    </location>
</feature>
<gene>
    <name evidence="2" type="ORF">ROZALSC1DRAFT_25302</name>
</gene>
<organism evidence="2 3">
    <name type="scientific">Rozella allomycis (strain CSF55)</name>
    <dbReference type="NCBI Taxonomy" id="988480"/>
    <lineage>
        <taxon>Eukaryota</taxon>
        <taxon>Fungi</taxon>
        <taxon>Fungi incertae sedis</taxon>
        <taxon>Cryptomycota</taxon>
        <taxon>Cryptomycota incertae sedis</taxon>
        <taxon>Rozella</taxon>
    </lineage>
</organism>
<reference evidence="3" key="1">
    <citation type="journal article" date="2018" name="Nat. Microbiol.">
        <title>Leveraging single-cell genomics to expand the fungal tree of life.</title>
        <authorList>
            <person name="Ahrendt S.R."/>
            <person name="Quandt C.A."/>
            <person name="Ciobanu D."/>
            <person name="Clum A."/>
            <person name="Salamov A."/>
            <person name="Andreopoulos B."/>
            <person name="Cheng J.F."/>
            <person name="Woyke T."/>
            <person name="Pelin A."/>
            <person name="Henrissat B."/>
            <person name="Reynolds N.K."/>
            <person name="Benny G.L."/>
            <person name="Smith M.E."/>
            <person name="James T.Y."/>
            <person name="Grigoriev I.V."/>
        </authorList>
    </citation>
    <scope>NUCLEOTIDE SEQUENCE [LARGE SCALE GENOMIC DNA]</scope>
    <source>
        <strain evidence="3">CSF55</strain>
    </source>
</reference>
<sequence>MVLRLLSFTAVAIALVSSLPDIPTCKTGERVVTYPTKMECVPNEKYVPSCAIHSDQNIGTCQSCEVDATLINGKCFRKQEGCKKPKGLFQCDECGDPMAKAEGDICVPKIDGCKSYAKDGS</sequence>
<name>A0A4P9YBH0_ROZAC</name>
<accession>A0A4P9YBH0</accession>
<feature type="chain" id="PRO_5020273548" evidence="1">
    <location>
        <begin position="19"/>
        <end position="121"/>
    </location>
</feature>
<keyword evidence="1" id="KW-0732">Signal</keyword>
<protein>
    <submittedName>
        <fullName evidence="2">Uncharacterized protein</fullName>
    </submittedName>
</protein>
<evidence type="ECO:0000313" key="2">
    <source>
        <dbReference type="EMBL" id="RKP16415.1"/>
    </source>
</evidence>
<evidence type="ECO:0000313" key="3">
    <source>
        <dbReference type="Proteomes" id="UP000281549"/>
    </source>
</evidence>
<dbReference type="EMBL" id="ML006569">
    <property type="protein sequence ID" value="RKP16415.1"/>
    <property type="molecule type" value="Genomic_DNA"/>
</dbReference>
<evidence type="ECO:0000256" key="1">
    <source>
        <dbReference type="SAM" id="SignalP"/>
    </source>
</evidence>
<proteinExistence type="predicted"/>